<dbReference type="Gene3D" id="2.60.120.10">
    <property type="entry name" value="Jelly Rolls"/>
    <property type="match status" value="1"/>
</dbReference>
<dbReference type="CDD" id="cd00438">
    <property type="entry name" value="cupin_RmlC"/>
    <property type="match status" value="1"/>
</dbReference>
<evidence type="ECO:0000313" key="8">
    <source>
        <dbReference type="EMBL" id="HEC06869.1"/>
    </source>
</evidence>
<evidence type="ECO:0000256" key="7">
    <source>
        <dbReference type="RuleBase" id="RU364069"/>
    </source>
</evidence>
<dbReference type="GO" id="GO:0005829">
    <property type="term" value="C:cytosol"/>
    <property type="evidence" value="ECO:0007669"/>
    <property type="project" value="TreeGrafter"/>
</dbReference>
<dbReference type="InterPro" id="IPR014710">
    <property type="entry name" value="RmlC-like_jellyroll"/>
</dbReference>
<dbReference type="NCBIfam" id="TIGR01221">
    <property type="entry name" value="rmlC"/>
    <property type="match status" value="1"/>
</dbReference>
<dbReference type="PANTHER" id="PTHR21047">
    <property type="entry name" value="DTDP-6-DEOXY-D-GLUCOSE-3,5 EPIMERASE"/>
    <property type="match status" value="1"/>
</dbReference>
<evidence type="ECO:0000256" key="4">
    <source>
        <dbReference type="ARBA" id="ARBA00019595"/>
    </source>
</evidence>
<dbReference type="Pfam" id="PF00908">
    <property type="entry name" value="dTDP_sugar_isom"/>
    <property type="match status" value="1"/>
</dbReference>
<protein>
    <recommendedName>
        <fullName evidence="4 7">dTDP-4-dehydrorhamnose 3,5-epimerase</fullName>
        <ecNumber evidence="3 7">5.1.3.13</ecNumber>
    </recommendedName>
    <alternativeName>
        <fullName evidence="7">Thymidine diphospho-4-keto-rhamnose 3,5-epimerase</fullName>
    </alternativeName>
</protein>
<comment type="catalytic activity">
    <reaction evidence="1 7">
        <text>dTDP-4-dehydro-6-deoxy-alpha-D-glucose = dTDP-4-dehydro-beta-L-rhamnose</text>
        <dbReference type="Rhea" id="RHEA:16969"/>
        <dbReference type="ChEBI" id="CHEBI:57649"/>
        <dbReference type="ChEBI" id="CHEBI:62830"/>
        <dbReference type="EC" id="5.1.3.13"/>
    </reaction>
</comment>
<dbReference type="SUPFAM" id="SSF51182">
    <property type="entry name" value="RmlC-like cupins"/>
    <property type="match status" value="1"/>
</dbReference>
<reference evidence="8" key="1">
    <citation type="journal article" date="2020" name="mSystems">
        <title>Genome- and Community-Level Interaction Insights into Carbon Utilization and Element Cycling Functions of Hydrothermarchaeota in Hydrothermal Sediment.</title>
        <authorList>
            <person name="Zhou Z."/>
            <person name="Liu Y."/>
            <person name="Xu W."/>
            <person name="Pan J."/>
            <person name="Luo Z.H."/>
            <person name="Li M."/>
        </authorList>
    </citation>
    <scope>NUCLEOTIDE SEQUENCE [LARGE SCALE GENOMIC DNA]</scope>
    <source>
        <strain evidence="8">HyVt-458</strain>
    </source>
</reference>
<dbReference type="GO" id="GO:0019305">
    <property type="term" value="P:dTDP-rhamnose biosynthetic process"/>
    <property type="evidence" value="ECO:0007669"/>
    <property type="project" value="UniProtKB-UniRule"/>
</dbReference>
<dbReference type="InterPro" id="IPR000888">
    <property type="entry name" value="RmlC-like"/>
</dbReference>
<dbReference type="UniPathway" id="UPA00124"/>
<comment type="function">
    <text evidence="2 7">Catalyzes the epimerization of the C3' and C5'positions of dTDP-6-deoxy-D-xylo-4-hexulose, forming dTDP-6-deoxy-L-lyxo-4-hexulose.</text>
</comment>
<feature type="active site" description="Proton donor" evidence="5">
    <location>
        <position position="130"/>
    </location>
</feature>
<proteinExistence type="inferred from homology"/>
<dbReference type="EC" id="5.1.3.13" evidence="3 7"/>
<dbReference type="GO" id="GO:0008830">
    <property type="term" value="F:dTDP-4-dehydrorhamnose 3,5-epimerase activity"/>
    <property type="evidence" value="ECO:0007669"/>
    <property type="project" value="UniProtKB-UniRule"/>
</dbReference>
<evidence type="ECO:0000256" key="1">
    <source>
        <dbReference type="ARBA" id="ARBA00001298"/>
    </source>
</evidence>
<comment type="pathway">
    <text evidence="7">Carbohydrate biosynthesis; dTDP-L-rhamnose biosynthesis.</text>
</comment>
<dbReference type="InterPro" id="IPR011051">
    <property type="entry name" value="RmlC_Cupin_sf"/>
</dbReference>
<comment type="similarity">
    <text evidence="7">Belongs to the dTDP-4-dehydrorhamnose 3,5-epimerase family.</text>
</comment>
<gene>
    <name evidence="8" type="primary">rfbC</name>
    <name evidence="8" type="ORF">ENJ12_08465</name>
</gene>
<dbReference type="GO" id="GO:0000271">
    <property type="term" value="P:polysaccharide biosynthetic process"/>
    <property type="evidence" value="ECO:0007669"/>
    <property type="project" value="TreeGrafter"/>
</dbReference>
<sequence length="186" mass="20882">MKITETDIPGVLIIDPDVHGDQRGWFMETWQEQRYAEAGIPGPFVQDNMALSSHGILRGLHLQHPHAQGKLVQVILGEVYDVAVDARRGSPHFGQWVGVILSGDTRRQLWVPPGFAHGYVVTSNQAIFSYKCTDFYHPENELSIRWDDEDIGIDWPIVGQPSLSGKDADAPMLREIAAERLPEYLP</sequence>
<evidence type="ECO:0000256" key="6">
    <source>
        <dbReference type="PIRSR" id="PIRSR600888-3"/>
    </source>
</evidence>
<dbReference type="PANTHER" id="PTHR21047:SF2">
    <property type="entry name" value="THYMIDINE DIPHOSPHO-4-KETO-RHAMNOSE 3,5-EPIMERASE"/>
    <property type="match status" value="1"/>
</dbReference>
<feature type="active site" description="Proton acceptor" evidence="5">
    <location>
        <position position="61"/>
    </location>
</feature>
<evidence type="ECO:0000256" key="5">
    <source>
        <dbReference type="PIRSR" id="PIRSR600888-1"/>
    </source>
</evidence>
<comment type="subunit">
    <text evidence="7">Homodimer.</text>
</comment>
<evidence type="ECO:0000256" key="2">
    <source>
        <dbReference type="ARBA" id="ARBA00001997"/>
    </source>
</evidence>
<evidence type="ECO:0000256" key="3">
    <source>
        <dbReference type="ARBA" id="ARBA00012098"/>
    </source>
</evidence>
<dbReference type="EMBL" id="DRLF01000294">
    <property type="protein sequence ID" value="HEC06869.1"/>
    <property type="molecule type" value="Genomic_DNA"/>
</dbReference>
<name>A0A831RXH6_9GAMM</name>
<keyword evidence="7 8" id="KW-0413">Isomerase</keyword>
<feature type="site" description="Participates in a stacking interaction with the thymidine ring of dTDP-4-oxo-6-deoxyglucose" evidence="6">
    <location>
        <position position="136"/>
    </location>
</feature>
<organism evidence="8">
    <name type="scientific">Thiolapillus brandeum</name>
    <dbReference type="NCBI Taxonomy" id="1076588"/>
    <lineage>
        <taxon>Bacteria</taxon>
        <taxon>Pseudomonadati</taxon>
        <taxon>Pseudomonadota</taxon>
        <taxon>Gammaproteobacteria</taxon>
        <taxon>Chromatiales</taxon>
        <taxon>Sedimenticolaceae</taxon>
        <taxon>Thiolapillus</taxon>
    </lineage>
</organism>
<comment type="caution">
    <text evidence="8">The sequence shown here is derived from an EMBL/GenBank/DDBJ whole genome shotgun (WGS) entry which is preliminary data.</text>
</comment>
<dbReference type="Proteomes" id="UP000886339">
    <property type="component" value="Unassembled WGS sequence"/>
</dbReference>
<dbReference type="AlphaFoldDB" id="A0A831RXH6"/>
<accession>A0A831RXH6</accession>